<keyword evidence="2" id="KW-1185">Reference proteome</keyword>
<name>A0ACC1QEC1_9HYPO</name>
<comment type="caution">
    <text evidence="1">The sequence shown here is derived from an EMBL/GenBank/DDBJ whole genome shotgun (WGS) entry which is preliminary data.</text>
</comment>
<sequence length="309" mass="35032">MAMQKRSFSLYGDALGFAQRFIAQTRLDEKNWHRVLETVNLLSLFEALAPQSKQQRTLSHVAGISALIKMAGPSAFQEEEAHNIFLHARSAIVYTAVLLEKETFLADPAWVSEPWAYIPKTNISICLDAVALVPALLGLTHQIDDAVAYGQDPMHLVYEFDAISARLRTMLEEGSVLFVRTPPEESNGNVHDFAAVQLHHCCELFRHEAVRRLARHAKHSPITFSRYEDEVNWSLLEMEFSARTIIHDINDFNTDDCGFLTANMLFLPTLAANQFLKRNNSQDEEIMAACRQTANTFIGRGFHFFQNYA</sequence>
<gene>
    <name evidence="1" type="ORF">NLG97_g11094</name>
</gene>
<dbReference type="EMBL" id="JANAKD010003245">
    <property type="protein sequence ID" value="KAJ3472317.1"/>
    <property type="molecule type" value="Genomic_DNA"/>
</dbReference>
<accession>A0ACC1QEC1</accession>
<evidence type="ECO:0000313" key="2">
    <source>
        <dbReference type="Proteomes" id="UP001148737"/>
    </source>
</evidence>
<proteinExistence type="predicted"/>
<dbReference type="Proteomes" id="UP001148737">
    <property type="component" value="Unassembled WGS sequence"/>
</dbReference>
<organism evidence="1 2">
    <name type="scientific">Lecanicillium saksenae</name>
    <dbReference type="NCBI Taxonomy" id="468837"/>
    <lineage>
        <taxon>Eukaryota</taxon>
        <taxon>Fungi</taxon>
        <taxon>Dikarya</taxon>
        <taxon>Ascomycota</taxon>
        <taxon>Pezizomycotina</taxon>
        <taxon>Sordariomycetes</taxon>
        <taxon>Hypocreomycetidae</taxon>
        <taxon>Hypocreales</taxon>
        <taxon>Cordycipitaceae</taxon>
        <taxon>Lecanicillium</taxon>
    </lineage>
</organism>
<protein>
    <submittedName>
        <fullName evidence="1">Uncharacterized protein</fullName>
    </submittedName>
</protein>
<evidence type="ECO:0000313" key="1">
    <source>
        <dbReference type="EMBL" id="KAJ3472317.1"/>
    </source>
</evidence>
<reference evidence="1" key="1">
    <citation type="submission" date="2022-07" db="EMBL/GenBank/DDBJ databases">
        <title>Genome Sequence of Lecanicillium saksenae.</title>
        <authorList>
            <person name="Buettner E."/>
        </authorList>
    </citation>
    <scope>NUCLEOTIDE SEQUENCE</scope>
    <source>
        <strain evidence="1">VT-O1</strain>
    </source>
</reference>